<evidence type="ECO:0000313" key="2">
    <source>
        <dbReference type="Proteomes" id="UP000004528"/>
    </source>
</evidence>
<dbReference type="HOGENOM" id="CLU_2371990_0_0_9"/>
<dbReference type="EMBL" id="ACKU01000004">
    <property type="protein sequence ID" value="EER75610.1"/>
    <property type="molecule type" value="Genomic_DNA"/>
</dbReference>
<name>C5R826_WEIPA</name>
<dbReference type="OrthoDB" id="2149849at2"/>
<comment type="caution">
    <text evidence="1">The sequence shown here is derived from an EMBL/GenBank/DDBJ whole genome shotgun (WGS) entry which is preliminary data.</text>
</comment>
<gene>
    <name evidence="1" type="ORF">HMPREF0877_0121</name>
</gene>
<evidence type="ECO:0000313" key="1">
    <source>
        <dbReference type="EMBL" id="EER75610.1"/>
    </source>
</evidence>
<protein>
    <submittedName>
        <fullName evidence="1">Uncharacterized protein</fullName>
    </submittedName>
</protein>
<dbReference type="AlphaFoldDB" id="C5R826"/>
<dbReference type="Proteomes" id="UP000004528">
    <property type="component" value="Unassembled WGS sequence"/>
</dbReference>
<dbReference type="STRING" id="585506.HMPREF0877_0121"/>
<dbReference type="RefSeq" id="WP_002829039.1">
    <property type="nucleotide sequence ID" value="NZ_GG697136.1"/>
</dbReference>
<sequence length="95" mass="11000">MTFDEGMDLLLENIPTRKTELRVLAIYVIDNFKLTYTPTIKMSKEEKALLLTQKETSSLTGFLDFILYSDELYGHLTDEELAQAWLHPECVKVVE</sequence>
<accession>C5R826</accession>
<keyword evidence="2" id="KW-1185">Reference proteome</keyword>
<proteinExistence type="predicted"/>
<organism evidence="1 2">
    <name type="scientific">Weissella paramesenteroides ATCC 33313</name>
    <dbReference type="NCBI Taxonomy" id="585506"/>
    <lineage>
        <taxon>Bacteria</taxon>
        <taxon>Bacillati</taxon>
        <taxon>Bacillota</taxon>
        <taxon>Bacilli</taxon>
        <taxon>Lactobacillales</taxon>
        <taxon>Lactobacillaceae</taxon>
        <taxon>Weissella</taxon>
    </lineage>
</organism>
<reference evidence="1 2" key="1">
    <citation type="submission" date="2009-04" db="EMBL/GenBank/DDBJ databases">
        <authorList>
            <person name="Qin X."/>
            <person name="Bachman B."/>
            <person name="Battles P."/>
            <person name="Bell A."/>
            <person name="Bess C."/>
            <person name="Bickham C."/>
            <person name="Chaboub L."/>
            <person name="Chen D."/>
            <person name="Coyle M."/>
            <person name="Deiros D.R."/>
            <person name="Dinh H."/>
            <person name="Forbes L."/>
            <person name="Fowler G."/>
            <person name="Francisco L."/>
            <person name="Fu Q."/>
            <person name="Gubbala S."/>
            <person name="Hale W."/>
            <person name="Han Y."/>
            <person name="Hemphill L."/>
            <person name="Highlander S.K."/>
            <person name="Hirani K."/>
            <person name="Hogues M."/>
            <person name="Jackson L."/>
            <person name="Jakkamsetti A."/>
            <person name="Javaid M."/>
            <person name="Jiang H."/>
            <person name="Korchina V."/>
            <person name="Kovar C."/>
            <person name="Lara F."/>
            <person name="Lee S."/>
            <person name="Mata R."/>
            <person name="Mathew T."/>
            <person name="Moen C."/>
            <person name="Morales K."/>
            <person name="Munidasa M."/>
            <person name="Nazareth L."/>
            <person name="Ngo R."/>
            <person name="Nguyen L."/>
            <person name="Okwuonu G."/>
            <person name="Ongeri F."/>
            <person name="Patil S."/>
            <person name="Petrosino J."/>
            <person name="Pham C."/>
            <person name="Pham P."/>
            <person name="Pu L.-L."/>
            <person name="Puazo M."/>
            <person name="Raj R."/>
            <person name="Reid J."/>
            <person name="Rouhana J."/>
            <person name="Saada N."/>
            <person name="Shang Y."/>
            <person name="Simmons D."/>
            <person name="Thornton R."/>
            <person name="Warren J."/>
            <person name="Weissenberger G."/>
            <person name="Zhang J."/>
            <person name="Zhang L."/>
            <person name="Zhou C."/>
            <person name="Zhu D."/>
            <person name="Muzny D."/>
            <person name="Worley K."/>
            <person name="Gibbs R."/>
        </authorList>
    </citation>
    <scope>NUCLEOTIDE SEQUENCE [LARGE SCALE GENOMIC DNA]</scope>
    <source>
        <strain evidence="1 2">ATCC 33313</strain>
    </source>
</reference>